<dbReference type="RefSeq" id="WP_110784465.1">
    <property type="nucleotide sequence ID" value="NZ_QKQS01000006.1"/>
</dbReference>
<dbReference type="PIRSF" id="PIRSF034285">
    <property type="entry name" value="UCP034285"/>
    <property type="match status" value="1"/>
</dbReference>
<gene>
    <name evidence="1" type="ORF">DNX69_02625</name>
</gene>
<comment type="caution">
    <text evidence="1">The sequence shown here is derived from an EMBL/GenBank/DDBJ whole genome shotgun (WGS) entry which is preliminary data.</text>
</comment>
<dbReference type="Proteomes" id="UP000248134">
    <property type="component" value="Unassembled WGS sequence"/>
</dbReference>
<organism evidence="1 2">
    <name type="scientific">Rhodopseudomonas palustris</name>
    <dbReference type="NCBI Taxonomy" id="1076"/>
    <lineage>
        <taxon>Bacteria</taxon>
        <taxon>Pseudomonadati</taxon>
        <taxon>Pseudomonadota</taxon>
        <taxon>Alphaproteobacteria</taxon>
        <taxon>Hyphomicrobiales</taxon>
        <taxon>Nitrobacteraceae</taxon>
        <taxon>Rhodopseudomonas</taxon>
    </lineage>
</organism>
<evidence type="ECO:0000313" key="1">
    <source>
        <dbReference type="EMBL" id="PZA13290.1"/>
    </source>
</evidence>
<dbReference type="InterPro" id="IPR027417">
    <property type="entry name" value="P-loop_NTPase"/>
</dbReference>
<sequence>MDSARLGMLARLQGEIDRLESGTVETLRRVPLGHDDVDAVLHGGLMQGALHEVFCDGHQASAATGFVAGVAQLLAEQRFLLWIRQDFSARENGELAMAGLAELGFDPRRLVMVRAHDADSALRAAADALACNGLGAVITELWGETRAFDSVASRKLTLAAQQSGVTALMLRIAAAPQASTAETRWVVRAAPSPPIEGWGAPVLDTSLVRNRRGPTGRWIMEWNCDACRFREPQAYPRPLAAEVVDRPVRTPVAVSEQRLAG</sequence>
<protein>
    <submittedName>
        <fullName evidence="1">DNA repair protein</fullName>
    </submittedName>
</protein>
<dbReference type="AlphaFoldDB" id="A0A323UNS7"/>
<accession>A0A323UNS7</accession>
<proteinExistence type="predicted"/>
<dbReference type="EMBL" id="QKQS01000006">
    <property type="protein sequence ID" value="PZA13290.1"/>
    <property type="molecule type" value="Genomic_DNA"/>
</dbReference>
<dbReference type="OrthoDB" id="7202530at2"/>
<dbReference type="InterPro" id="IPR017026">
    <property type="entry name" value="ImuA"/>
</dbReference>
<evidence type="ECO:0000313" key="2">
    <source>
        <dbReference type="Proteomes" id="UP000248134"/>
    </source>
</evidence>
<dbReference type="SUPFAM" id="SSF52540">
    <property type="entry name" value="P-loop containing nucleoside triphosphate hydrolases"/>
    <property type="match status" value="1"/>
</dbReference>
<name>A0A323UNS7_RHOPL</name>
<dbReference type="Gene3D" id="3.40.50.300">
    <property type="entry name" value="P-loop containing nucleotide triphosphate hydrolases"/>
    <property type="match status" value="1"/>
</dbReference>
<reference evidence="1 2" key="1">
    <citation type="submission" date="2018-06" db="EMBL/GenBank/DDBJ databases">
        <title>Draft Whole-Genome Sequence of the purple photosynthetic bacterium Rhodospeudomonas palustris XCP.</title>
        <authorList>
            <person name="Rayyan A."/>
            <person name="Meyer T.E."/>
            <person name="Kyndt J.A."/>
        </authorList>
    </citation>
    <scope>NUCLEOTIDE SEQUENCE [LARGE SCALE GENOMIC DNA]</scope>
    <source>
        <strain evidence="1 2">XCP</strain>
    </source>
</reference>